<feature type="domain" description="Penicillin-binding C-terminal" evidence="1">
    <location>
        <begin position="4"/>
        <end position="86"/>
    </location>
</feature>
<protein>
    <submittedName>
        <fullName evidence="2">Membrane carboxypeptidase/penicillin-binding protein PbpC</fullName>
    </submittedName>
</protein>
<evidence type="ECO:0000313" key="2">
    <source>
        <dbReference type="EMBL" id="KFB68808.1"/>
    </source>
</evidence>
<reference evidence="2 3" key="1">
    <citation type="submission" date="2014-07" db="EMBL/GenBank/DDBJ databases">
        <title>Expanding our view of genomic diversity in Candidatus Accumulibacter clades.</title>
        <authorList>
            <person name="Skennerton C.T."/>
            <person name="Barr J.J."/>
            <person name="Slater F.R."/>
            <person name="Bond P.L."/>
            <person name="Tyson G.W."/>
        </authorList>
    </citation>
    <scope>NUCLEOTIDE SEQUENCE [LARGE SCALE GENOMIC DNA]</scope>
    <source>
        <strain evidence="3">SK-01</strain>
    </source>
</reference>
<proteinExistence type="predicted"/>
<name>A0A084Y264_9PROT</name>
<keyword evidence="2" id="KW-0121">Carboxypeptidase</keyword>
<dbReference type="GO" id="GO:0004180">
    <property type="term" value="F:carboxypeptidase activity"/>
    <property type="evidence" value="ECO:0007669"/>
    <property type="project" value="UniProtKB-KW"/>
</dbReference>
<dbReference type="Proteomes" id="UP000019812">
    <property type="component" value="Unassembled WGS sequence"/>
</dbReference>
<evidence type="ECO:0000313" key="3">
    <source>
        <dbReference type="Proteomes" id="UP000019812"/>
    </source>
</evidence>
<dbReference type="AlphaFoldDB" id="A0A084Y264"/>
<gene>
    <name evidence="2" type="ORF">CAPSK01_001663</name>
</gene>
<keyword evidence="2" id="KW-0378">Hydrolase</keyword>
<dbReference type="InterPro" id="IPR009647">
    <property type="entry name" value="PBP_C"/>
</dbReference>
<sequence>MAVRPRIESPANGAIYAVDPDIPRDRQRLTLMARAAARTAVRGHWFELDDGTRLRADALQLWPPTPGRHEVVLVDAKGTELDRVRFEVRGLRRSGSGPASSH</sequence>
<accession>A0A084Y264</accession>
<evidence type="ECO:0000259" key="1">
    <source>
        <dbReference type="Pfam" id="PF06832"/>
    </source>
</evidence>
<organism evidence="2 3">
    <name type="scientific">Candidatus Accumulibacter vicinus</name>
    <dbReference type="NCBI Taxonomy" id="2954382"/>
    <lineage>
        <taxon>Bacteria</taxon>
        <taxon>Pseudomonadati</taxon>
        <taxon>Pseudomonadota</taxon>
        <taxon>Betaproteobacteria</taxon>
        <taxon>Candidatus Accumulibacter</taxon>
    </lineage>
</organism>
<dbReference type="STRING" id="1457154.CAPSK01_001663"/>
<keyword evidence="2" id="KW-0645">Protease</keyword>
<dbReference type="EMBL" id="JDSS02000019">
    <property type="protein sequence ID" value="KFB68808.1"/>
    <property type="molecule type" value="Genomic_DNA"/>
</dbReference>
<comment type="caution">
    <text evidence="2">The sequence shown here is derived from an EMBL/GenBank/DDBJ whole genome shotgun (WGS) entry which is preliminary data.</text>
</comment>
<dbReference type="Pfam" id="PF06832">
    <property type="entry name" value="BiPBP_C"/>
    <property type="match status" value="1"/>
</dbReference>